<dbReference type="GO" id="GO:0050361">
    <property type="term" value="F:tryptophan 2-monooxygenase activity"/>
    <property type="evidence" value="ECO:0007669"/>
    <property type="project" value="UniProtKB-EC"/>
</dbReference>
<evidence type="ECO:0000256" key="6">
    <source>
        <dbReference type="ARBA" id="ARBA00047321"/>
    </source>
</evidence>
<dbReference type="AlphaFoldDB" id="A0A4Q1JWJ1"/>
<evidence type="ECO:0000313" key="8">
    <source>
        <dbReference type="EMBL" id="RXR06671.1"/>
    </source>
</evidence>
<evidence type="ECO:0000256" key="1">
    <source>
        <dbReference type="ARBA" id="ARBA00004814"/>
    </source>
</evidence>
<reference evidence="8 9" key="1">
    <citation type="submission" date="2019-01" db="EMBL/GenBank/DDBJ databases">
        <title>Pseudoxanthomonas composti sp. nov., isolated from compost.</title>
        <authorList>
            <person name="Yang G."/>
        </authorList>
    </citation>
    <scope>NUCLEOTIDE SEQUENCE [LARGE SCALE GENOMIC DNA]</scope>
    <source>
        <strain evidence="8 9">GSS15</strain>
    </source>
</reference>
<dbReference type="SUPFAM" id="SSF54373">
    <property type="entry name" value="FAD-linked reductases, C-terminal domain"/>
    <property type="match status" value="1"/>
</dbReference>
<accession>A0A4Q1JWJ1</accession>
<dbReference type="SUPFAM" id="SSF51905">
    <property type="entry name" value="FAD/NAD(P)-binding domain"/>
    <property type="match status" value="1"/>
</dbReference>
<sequence length="527" mass="57363">MSRRELLQMIGVSAGGAAMYAAMTSLGLAGPSPYKGPVKLQGAPKGTSVLVLGAGVAGMAAAMELRDAGYTVKVLEYNQRPGGRNWSLYGGDTYTELGGATQRCEFDEGLYVNPGPWRIPHHHTAVLGYCRRLGVAVEPFIQVNYNAFMHSPAHFGGRPQRFRAIRADYHGHVAELLAKSLQQRALDAQVTREDQEKLLESLRQWGALDQRYAYRTGEASNARRGYLKDPSGGLSARPRFSDPLGLGEILDSNTWAGLLPGETYEWQTTMFQPVGGMGMIGKAFGRELGALIQYGAKVTAIQQDARGVSVSYEDTASPGSTQTARADWCLCTIPLSILSQLPINVGPKMEAAIAAVPYSASVKIGLQFKRRFWEEDEQIYGGITYTGLPITHISYPSCDYYSRGKGVLLGAFTYGSLNSAEFTSMAPAERVAKAVEYGSQIHPQYKQEFENGISVAWHRSPFTQGCAGIWTEEAREKHYDDLCQIDGRIALAGEHASFLGGWQEGSITSALDAIERIHQRVVAGAKS</sequence>
<keyword evidence="9" id="KW-1185">Reference proteome</keyword>
<dbReference type="OrthoDB" id="337830at2"/>
<dbReference type="InterPro" id="IPR002937">
    <property type="entry name" value="Amino_oxidase"/>
</dbReference>
<dbReference type="EC" id="1.13.12.3" evidence="3"/>
<dbReference type="PANTHER" id="PTHR10742">
    <property type="entry name" value="FLAVIN MONOAMINE OXIDASE"/>
    <property type="match status" value="1"/>
</dbReference>
<evidence type="ECO:0000256" key="5">
    <source>
        <dbReference type="ARBA" id="ARBA00023070"/>
    </source>
</evidence>
<proteinExistence type="inferred from homology"/>
<dbReference type="InterPro" id="IPR050281">
    <property type="entry name" value="Flavin_monoamine_oxidase"/>
</dbReference>
<gene>
    <name evidence="8" type="ORF">EPA99_07595</name>
</gene>
<evidence type="ECO:0000256" key="3">
    <source>
        <dbReference type="ARBA" id="ARBA00012535"/>
    </source>
</evidence>
<organism evidence="8 9">
    <name type="scientific">Pseudoxanthomonas composti</name>
    <dbReference type="NCBI Taxonomy" id="2137479"/>
    <lineage>
        <taxon>Bacteria</taxon>
        <taxon>Pseudomonadati</taxon>
        <taxon>Pseudomonadota</taxon>
        <taxon>Gammaproteobacteria</taxon>
        <taxon>Lysobacterales</taxon>
        <taxon>Lysobacteraceae</taxon>
        <taxon>Pseudoxanthomonas</taxon>
    </lineage>
</organism>
<comment type="catalytic activity">
    <reaction evidence="6">
        <text>L-tryptophan + O2 = indole-3-acetamide + CO2 + H2O</text>
        <dbReference type="Rhea" id="RHEA:16165"/>
        <dbReference type="ChEBI" id="CHEBI:15377"/>
        <dbReference type="ChEBI" id="CHEBI:15379"/>
        <dbReference type="ChEBI" id="CHEBI:16031"/>
        <dbReference type="ChEBI" id="CHEBI:16526"/>
        <dbReference type="ChEBI" id="CHEBI:57912"/>
        <dbReference type="EC" id="1.13.12.3"/>
    </reaction>
</comment>
<dbReference type="Gene3D" id="3.50.50.60">
    <property type="entry name" value="FAD/NAD(P)-binding domain"/>
    <property type="match status" value="1"/>
</dbReference>
<dbReference type="Gene3D" id="3.90.660.10">
    <property type="match status" value="1"/>
</dbReference>
<comment type="caution">
    <text evidence="8">The sequence shown here is derived from an EMBL/GenBank/DDBJ whole genome shotgun (WGS) entry which is preliminary data.</text>
</comment>
<dbReference type="Gene3D" id="1.20.1440.240">
    <property type="match status" value="1"/>
</dbReference>
<feature type="domain" description="Amine oxidase" evidence="7">
    <location>
        <begin position="56"/>
        <end position="517"/>
    </location>
</feature>
<dbReference type="GO" id="GO:0009851">
    <property type="term" value="P:auxin biosynthetic process"/>
    <property type="evidence" value="ECO:0007669"/>
    <property type="project" value="UniProtKB-KW"/>
</dbReference>
<name>A0A4Q1JWJ1_9GAMM</name>
<dbReference type="EMBL" id="SAWZ01000003">
    <property type="protein sequence ID" value="RXR06671.1"/>
    <property type="molecule type" value="Genomic_DNA"/>
</dbReference>
<evidence type="ECO:0000256" key="4">
    <source>
        <dbReference type="ARBA" id="ARBA00017871"/>
    </source>
</evidence>
<dbReference type="InterPro" id="IPR036188">
    <property type="entry name" value="FAD/NAD-bd_sf"/>
</dbReference>
<dbReference type="Pfam" id="PF01593">
    <property type="entry name" value="Amino_oxidase"/>
    <property type="match status" value="1"/>
</dbReference>
<comment type="similarity">
    <text evidence="2">Belongs to the tryptophan 2-monooxygenase family.</text>
</comment>
<evidence type="ECO:0000259" key="7">
    <source>
        <dbReference type="Pfam" id="PF01593"/>
    </source>
</evidence>
<dbReference type="Proteomes" id="UP000289784">
    <property type="component" value="Unassembled WGS sequence"/>
</dbReference>
<keyword evidence="5" id="KW-0073">Auxin biosynthesis</keyword>
<evidence type="ECO:0000256" key="2">
    <source>
        <dbReference type="ARBA" id="ARBA00005833"/>
    </source>
</evidence>
<dbReference type="PANTHER" id="PTHR10742:SF410">
    <property type="entry name" value="LYSINE-SPECIFIC HISTONE DEMETHYLASE 2"/>
    <property type="match status" value="1"/>
</dbReference>
<comment type="pathway">
    <text evidence="1">Plant hormone metabolism; auxin biosynthesis.</text>
</comment>
<evidence type="ECO:0000313" key="9">
    <source>
        <dbReference type="Proteomes" id="UP000289784"/>
    </source>
</evidence>
<protein>
    <recommendedName>
        <fullName evidence="4">Tryptophan 2-monooxygenase</fullName>
        <ecNumber evidence="3">1.13.12.3</ecNumber>
    </recommendedName>
</protein>